<reference evidence="1" key="1">
    <citation type="journal article" date="2007" name="J. Bacteriol.">
        <title>Comparative genome analysis of four magnetotactic bacteria reveals a complex set of group-specific genes implicated in magnetosome biomineralization and function.</title>
        <authorList>
            <person name="Richter M."/>
            <person name="Kube M."/>
            <person name="Bazylinski D.A."/>
            <person name="Lombardot T."/>
            <person name="Gloeckner F.O."/>
            <person name="Reinhardt R."/>
            <person name="Schueler D."/>
        </authorList>
    </citation>
    <scope>NUCLEOTIDE SEQUENCE</scope>
    <source>
        <strain evidence="1">MSR-1</strain>
    </source>
</reference>
<protein>
    <submittedName>
        <fullName evidence="1">Uncharacterized protein</fullName>
    </submittedName>
</protein>
<dbReference type="EMBL" id="CU459003">
    <property type="protein sequence ID" value="CAM76611.1"/>
    <property type="molecule type" value="Genomic_DNA"/>
</dbReference>
<dbReference type="AlphaFoldDB" id="A4U154"/>
<sequence length="528" mass="57375">MTVLLRQPGDWPANGWNHWVAAMNCAVAGLDPDRWKPDLAEELEQAFDAGLDDWLKAAVDLGGRADAVLAHMPSMAANISDYGVTLAWVRLVRQWATGSDSVLVLCDDPWLFRSLATVPGVRAGAAPNLWRPALKLRLRGLAARVAVSLRMAKTAWLSRGHGARIPTGRPWLLVYGHPSSQADGQDAYFGALMKDIPSLMRGLHVDCPPARAAALAGQGRSLSLHGFGTPLHALGLWRRTWRPPVEAGDWLLRRVRDHEAGGGGAAMTAWQIHCQQRWLARVQPSVIAWPWENHGWERALVRAARAAGVATIGYQHAAVGRREWNYAVRGNSDGRGSLPDRILCVGDVHAERLRLLGCPAEMLEVGGALRFADTTMPVHDSSAPLFVALPFDSAIAAEMVEAVRPLAQAGRRVLVRDHPMSPFPFRPSLNLEHCAVPLPQVPAVSVVLYCITTVGLEAMLAGLPTIRFIPTSRPAVDISPEGYAVPCATAKSLAQVLAHPDAPPPLDRQRVFAPINHQRWRALLAGEP</sequence>
<name>A4U154_9PROT</name>
<gene>
    <name evidence="1" type="ORF">MGR_1141</name>
</gene>
<evidence type="ECO:0000313" key="1">
    <source>
        <dbReference type="EMBL" id="CAM76611.1"/>
    </source>
</evidence>
<organism evidence="1">
    <name type="scientific">Magnetospirillum gryphiswaldense</name>
    <dbReference type="NCBI Taxonomy" id="55518"/>
    <lineage>
        <taxon>Bacteria</taxon>
        <taxon>Pseudomonadati</taxon>
        <taxon>Pseudomonadota</taxon>
        <taxon>Alphaproteobacteria</taxon>
        <taxon>Rhodospirillales</taxon>
        <taxon>Rhodospirillaceae</taxon>
        <taxon>Magnetospirillum</taxon>
    </lineage>
</organism>
<accession>A4U154</accession>
<proteinExistence type="predicted"/>